<feature type="transmembrane region" description="Helical" evidence="2">
    <location>
        <begin position="506"/>
        <end position="524"/>
    </location>
</feature>
<feature type="region of interest" description="Disordered" evidence="1">
    <location>
        <begin position="1"/>
        <end position="54"/>
    </location>
</feature>
<evidence type="ECO:0000313" key="3">
    <source>
        <dbReference type="EMBL" id="KAJ3568281.1"/>
    </source>
</evidence>
<keyword evidence="4" id="KW-1185">Reference proteome</keyword>
<feature type="compositionally biased region" description="Polar residues" evidence="1">
    <location>
        <begin position="7"/>
        <end position="23"/>
    </location>
</feature>
<keyword evidence="2" id="KW-0812">Transmembrane</keyword>
<keyword evidence="2" id="KW-0472">Membrane</keyword>
<evidence type="ECO:0000313" key="4">
    <source>
        <dbReference type="Proteomes" id="UP001213000"/>
    </source>
</evidence>
<protein>
    <submittedName>
        <fullName evidence="3">Uncharacterized protein</fullName>
    </submittedName>
</protein>
<comment type="caution">
    <text evidence="3">The sequence shown here is derived from an EMBL/GenBank/DDBJ whole genome shotgun (WGS) entry which is preliminary data.</text>
</comment>
<sequence length="590" mass="68191">MVDPQESDISQEPMTSSARSSTLVLGDGGSSIGPASPGDLSVEEPTSTLVLPNEIYPSSPTYTLRYQHDRKREDKDPFYQIQPRRITFKDEQLPVNWNRQIHPEGLPFFYQLPSTNCPMRVFTDEWLYDKETADHITNFLNEIIRAIRDYDIIIYPNSDLVLELQLDRGTWKCGYYFVYHPTKAIYWLEEVNLEYLSKQVDKEIRGEISHGQAETCMEVEYWVYWDCFPNLQEITPDIYDYAMSTIRDAMTDVVSSKSDSTITASYDDLKRMLKITKKSKGCNSSKWHIGRFLRRIIGDRLRNYYGAYGARISRKQQIIKTQIPAEGRSKFFWVFSPILFFIPHAQLERVEPLLIDNHVIVLYWDKFFKELQEEWNQTMMLATILLAANCAFLAIPLFQASDDSPRDLGGHSTPAQIASYFSLVAGLYGFILSMIMYRQQKVRSPDTPGEIIDYVYNDTKSGPRHRLQHLVLIWSLPHALVTWSVLTFLMAFLLMCFTGTLTSTKVLMAVSTALLSSLVLYYIFRFSSAKKMRALWTKRTKHVVLEIRRKFRLRHEEKIQPGSDSSSTVNSVVIGSEMEICINPSHCNDT</sequence>
<dbReference type="Proteomes" id="UP001213000">
    <property type="component" value="Unassembled WGS sequence"/>
</dbReference>
<dbReference type="AlphaFoldDB" id="A0AAD5YQK9"/>
<feature type="transmembrane region" description="Helical" evidence="2">
    <location>
        <begin position="379"/>
        <end position="398"/>
    </location>
</feature>
<accession>A0AAD5YQK9</accession>
<name>A0AAD5YQK9_9AGAR</name>
<organism evidence="3 4">
    <name type="scientific">Leucocoprinus birnbaumii</name>
    <dbReference type="NCBI Taxonomy" id="56174"/>
    <lineage>
        <taxon>Eukaryota</taxon>
        <taxon>Fungi</taxon>
        <taxon>Dikarya</taxon>
        <taxon>Basidiomycota</taxon>
        <taxon>Agaricomycotina</taxon>
        <taxon>Agaricomycetes</taxon>
        <taxon>Agaricomycetidae</taxon>
        <taxon>Agaricales</taxon>
        <taxon>Agaricineae</taxon>
        <taxon>Agaricaceae</taxon>
        <taxon>Leucocoprinus</taxon>
    </lineage>
</organism>
<feature type="transmembrane region" description="Helical" evidence="2">
    <location>
        <begin position="418"/>
        <end position="437"/>
    </location>
</feature>
<evidence type="ECO:0000256" key="1">
    <source>
        <dbReference type="SAM" id="MobiDB-lite"/>
    </source>
</evidence>
<feature type="compositionally biased region" description="Polar residues" evidence="1">
    <location>
        <begin position="44"/>
        <end position="54"/>
    </location>
</feature>
<dbReference type="EMBL" id="JANIEX010000355">
    <property type="protein sequence ID" value="KAJ3568281.1"/>
    <property type="molecule type" value="Genomic_DNA"/>
</dbReference>
<reference evidence="3" key="1">
    <citation type="submission" date="2022-07" db="EMBL/GenBank/DDBJ databases">
        <title>Genome Sequence of Leucocoprinus birnbaumii.</title>
        <authorList>
            <person name="Buettner E."/>
        </authorList>
    </citation>
    <scope>NUCLEOTIDE SEQUENCE</scope>
    <source>
        <strain evidence="3">VT141</strain>
    </source>
</reference>
<feature type="transmembrane region" description="Helical" evidence="2">
    <location>
        <begin position="470"/>
        <end position="494"/>
    </location>
</feature>
<gene>
    <name evidence="3" type="ORF">NP233_g5812</name>
</gene>
<proteinExistence type="predicted"/>
<keyword evidence="2" id="KW-1133">Transmembrane helix</keyword>
<evidence type="ECO:0000256" key="2">
    <source>
        <dbReference type="SAM" id="Phobius"/>
    </source>
</evidence>